<evidence type="ECO:0000259" key="12">
    <source>
        <dbReference type="Pfam" id="PF05697"/>
    </source>
</evidence>
<comment type="similarity">
    <text evidence="2 11">Belongs to the FKBP-type PPIase family. Tig subfamily.</text>
</comment>
<dbReference type="Pfam" id="PF05697">
    <property type="entry name" value="Trigger_N"/>
    <property type="match status" value="1"/>
</dbReference>
<evidence type="ECO:0000256" key="6">
    <source>
        <dbReference type="ARBA" id="ARBA00023110"/>
    </source>
</evidence>
<keyword evidence="8 11" id="KW-0413">Isomerase</keyword>
<dbReference type="SUPFAM" id="SSF102735">
    <property type="entry name" value="Trigger factor ribosome-binding domain"/>
    <property type="match status" value="1"/>
</dbReference>
<evidence type="ECO:0000313" key="14">
    <source>
        <dbReference type="EMBL" id="TDR39334.1"/>
    </source>
</evidence>
<dbReference type="Gene3D" id="3.10.50.40">
    <property type="match status" value="1"/>
</dbReference>
<evidence type="ECO:0000313" key="15">
    <source>
        <dbReference type="Proteomes" id="UP000295293"/>
    </source>
</evidence>
<evidence type="ECO:0000256" key="3">
    <source>
        <dbReference type="ARBA" id="ARBA00013194"/>
    </source>
</evidence>
<dbReference type="PANTHER" id="PTHR30560:SF3">
    <property type="entry name" value="TRIGGER FACTOR-LIKE PROTEIN TIG, CHLOROPLASTIC"/>
    <property type="match status" value="1"/>
</dbReference>
<dbReference type="NCBIfam" id="TIGR00115">
    <property type="entry name" value="tig"/>
    <property type="match status" value="1"/>
</dbReference>
<dbReference type="GO" id="GO:0005737">
    <property type="term" value="C:cytoplasm"/>
    <property type="evidence" value="ECO:0007669"/>
    <property type="project" value="UniProtKB-SubCell"/>
</dbReference>
<evidence type="ECO:0000256" key="8">
    <source>
        <dbReference type="ARBA" id="ARBA00023235"/>
    </source>
</evidence>
<gene>
    <name evidence="11" type="primary">tig</name>
    <name evidence="14" type="ORF">DFR29_11630</name>
</gene>
<dbReference type="GO" id="GO:0051083">
    <property type="term" value="P:'de novo' cotranslational protein folding"/>
    <property type="evidence" value="ECO:0007669"/>
    <property type="project" value="TreeGrafter"/>
</dbReference>
<sequence>MQVSVENVGKLERKLTVRVPADQLDTQVRRRLSDLGRNVRLNGFRPGKVPAKVIEQRFGAQVRGEALSELIRQTLPEALQDQKLRPAMPPSVDTTGATSNGEIEYTATFEVVPEIGKVDVTTLEIVRVAAEVTDADVDTMIDTLRQQRRSWQPVERPAAAGDMVLFEYSAQAGDYRFPAEGQDRVGTVIGSAALFKELEDSLVGLKAGDEKNLSLNFPADFRNESLAGKQAEVAVKIVRVQMPELPALDESFFASFGIVDGGLEKFREDVKANLERELKGTLLGRLKNEVVDKLVSAYAELDLPQGMLQAEAASLVRQAEAQARQQGQNASFTADQFADVARRRVAAGLLLTEIATQNDIRLDTRRVGETLQTIASTYEEPQQVVELYNNDPQLMSALQSRVIEDQVTEWIADHAKAIEQKLGFNDVMRPTA</sequence>
<dbReference type="InterPro" id="IPR036611">
    <property type="entry name" value="Trigger_fac_ribosome-bd_sf"/>
</dbReference>
<organism evidence="14 15">
    <name type="scientific">Tahibacter aquaticus</name>
    <dbReference type="NCBI Taxonomy" id="520092"/>
    <lineage>
        <taxon>Bacteria</taxon>
        <taxon>Pseudomonadati</taxon>
        <taxon>Pseudomonadota</taxon>
        <taxon>Gammaproteobacteria</taxon>
        <taxon>Lysobacterales</taxon>
        <taxon>Rhodanobacteraceae</taxon>
        <taxon>Tahibacter</taxon>
    </lineage>
</organism>
<comment type="domain">
    <text evidence="11">Consists of 3 domains; the N-terminus binds the ribosome, the middle domain has PPIase activity, while the C-terminus has intrinsic chaperone activity on its own.</text>
</comment>
<dbReference type="GO" id="GO:0015031">
    <property type="term" value="P:protein transport"/>
    <property type="evidence" value="ECO:0007669"/>
    <property type="project" value="UniProtKB-UniRule"/>
</dbReference>
<dbReference type="PIRSF" id="PIRSF003095">
    <property type="entry name" value="Trigger_factor"/>
    <property type="match status" value="1"/>
</dbReference>
<evidence type="ECO:0000256" key="9">
    <source>
        <dbReference type="ARBA" id="ARBA00023306"/>
    </source>
</evidence>
<comment type="subcellular location">
    <subcellularLocation>
        <location evidence="11">Cytoplasm</location>
    </subcellularLocation>
    <text evidence="11">About half TF is bound to the ribosome near the polypeptide exit tunnel while the other half is free in the cytoplasm.</text>
</comment>
<dbReference type="InterPro" id="IPR046357">
    <property type="entry name" value="PPIase_dom_sf"/>
</dbReference>
<evidence type="ECO:0000256" key="10">
    <source>
        <dbReference type="ARBA" id="ARBA00029986"/>
    </source>
</evidence>
<dbReference type="InterPro" id="IPR027304">
    <property type="entry name" value="Trigger_fact/SurA_dom_sf"/>
</dbReference>
<keyword evidence="5 11" id="KW-0132">Cell division</keyword>
<evidence type="ECO:0000256" key="11">
    <source>
        <dbReference type="HAMAP-Rule" id="MF_00303"/>
    </source>
</evidence>
<evidence type="ECO:0000256" key="2">
    <source>
        <dbReference type="ARBA" id="ARBA00005464"/>
    </source>
</evidence>
<dbReference type="SUPFAM" id="SSF54534">
    <property type="entry name" value="FKBP-like"/>
    <property type="match status" value="1"/>
</dbReference>
<keyword evidence="6 11" id="KW-0697">Rotamase</keyword>
<dbReference type="OrthoDB" id="9767721at2"/>
<proteinExistence type="inferred from homology"/>
<dbReference type="SUPFAM" id="SSF109998">
    <property type="entry name" value="Triger factor/SurA peptide-binding domain-like"/>
    <property type="match status" value="1"/>
</dbReference>
<dbReference type="InterPro" id="IPR037041">
    <property type="entry name" value="Trigger_fac_C_sf"/>
</dbReference>
<accession>A0A4V3DLF4</accession>
<name>A0A4V3DLF4_9GAMM</name>
<dbReference type="Proteomes" id="UP000295293">
    <property type="component" value="Unassembled WGS sequence"/>
</dbReference>
<dbReference type="Gene3D" id="3.30.70.1050">
    <property type="entry name" value="Trigger factor ribosome-binding domain"/>
    <property type="match status" value="1"/>
</dbReference>
<protein>
    <recommendedName>
        <fullName evidence="4 11">Trigger factor</fullName>
        <shortName evidence="11">TF</shortName>
        <ecNumber evidence="3 11">5.2.1.8</ecNumber>
    </recommendedName>
    <alternativeName>
        <fullName evidence="10 11">PPIase</fullName>
    </alternativeName>
</protein>
<dbReference type="GO" id="GO:0043022">
    <property type="term" value="F:ribosome binding"/>
    <property type="evidence" value="ECO:0007669"/>
    <property type="project" value="TreeGrafter"/>
</dbReference>
<evidence type="ECO:0000259" key="13">
    <source>
        <dbReference type="Pfam" id="PF05698"/>
    </source>
</evidence>
<dbReference type="GO" id="GO:0003755">
    <property type="term" value="F:peptidyl-prolyl cis-trans isomerase activity"/>
    <property type="evidence" value="ECO:0007669"/>
    <property type="project" value="UniProtKB-UniRule"/>
</dbReference>
<dbReference type="InterPro" id="IPR008881">
    <property type="entry name" value="Trigger_fac_ribosome-bd_bac"/>
</dbReference>
<evidence type="ECO:0000256" key="4">
    <source>
        <dbReference type="ARBA" id="ARBA00016902"/>
    </source>
</evidence>
<evidence type="ECO:0000256" key="1">
    <source>
        <dbReference type="ARBA" id="ARBA00000971"/>
    </source>
</evidence>
<dbReference type="InterPro" id="IPR008880">
    <property type="entry name" value="Trigger_fac_C"/>
</dbReference>
<dbReference type="Pfam" id="PF05698">
    <property type="entry name" value="Trigger_C"/>
    <property type="match status" value="1"/>
</dbReference>
<dbReference type="Gene3D" id="1.10.3120.10">
    <property type="entry name" value="Trigger factor, C-terminal domain"/>
    <property type="match status" value="1"/>
</dbReference>
<dbReference type="EMBL" id="SNZH01000016">
    <property type="protein sequence ID" value="TDR39334.1"/>
    <property type="molecule type" value="Genomic_DNA"/>
</dbReference>
<evidence type="ECO:0000256" key="5">
    <source>
        <dbReference type="ARBA" id="ARBA00022618"/>
    </source>
</evidence>
<feature type="domain" description="Trigger factor C-terminal" evidence="13">
    <location>
        <begin position="263"/>
        <end position="412"/>
    </location>
</feature>
<keyword evidence="15" id="KW-1185">Reference proteome</keyword>
<dbReference type="EC" id="5.2.1.8" evidence="3 11"/>
<keyword evidence="11" id="KW-0963">Cytoplasm</keyword>
<dbReference type="InterPro" id="IPR005215">
    <property type="entry name" value="Trig_fac"/>
</dbReference>
<comment type="function">
    <text evidence="11">Involved in protein export. Acts as a chaperone by maintaining the newly synthesized protein in an open conformation. Functions as a peptidyl-prolyl cis-trans isomerase.</text>
</comment>
<keyword evidence="9 11" id="KW-0131">Cell cycle</keyword>
<reference evidence="14 15" key="1">
    <citation type="submission" date="2019-03" db="EMBL/GenBank/DDBJ databases">
        <title>Genomic Encyclopedia of Type Strains, Phase IV (KMG-IV): sequencing the most valuable type-strain genomes for metagenomic binning, comparative biology and taxonomic classification.</title>
        <authorList>
            <person name="Goeker M."/>
        </authorList>
    </citation>
    <scope>NUCLEOTIDE SEQUENCE [LARGE SCALE GENOMIC DNA]</scope>
    <source>
        <strain evidence="14 15">DSM 21667</strain>
    </source>
</reference>
<comment type="caution">
    <text evidence="14">The sequence shown here is derived from an EMBL/GenBank/DDBJ whole genome shotgun (WGS) entry which is preliminary data.</text>
</comment>
<dbReference type="AlphaFoldDB" id="A0A4V3DLF4"/>
<dbReference type="GO" id="GO:0051301">
    <property type="term" value="P:cell division"/>
    <property type="evidence" value="ECO:0007669"/>
    <property type="project" value="UniProtKB-KW"/>
</dbReference>
<evidence type="ECO:0000256" key="7">
    <source>
        <dbReference type="ARBA" id="ARBA00023186"/>
    </source>
</evidence>
<keyword evidence="7 11" id="KW-0143">Chaperone</keyword>
<dbReference type="GO" id="GO:0044183">
    <property type="term" value="F:protein folding chaperone"/>
    <property type="evidence" value="ECO:0007669"/>
    <property type="project" value="TreeGrafter"/>
</dbReference>
<dbReference type="PANTHER" id="PTHR30560">
    <property type="entry name" value="TRIGGER FACTOR CHAPERONE AND PEPTIDYL-PROLYL CIS/TRANS ISOMERASE"/>
    <property type="match status" value="1"/>
</dbReference>
<comment type="catalytic activity">
    <reaction evidence="1 11">
        <text>[protein]-peptidylproline (omega=180) = [protein]-peptidylproline (omega=0)</text>
        <dbReference type="Rhea" id="RHEA:16237"/>
        <dbReference type="Rhea" id="RHEA-COMP:10747"/>
        <dbReference type="Rhea" id="RHEA-COMP:10748"/>
        <dbReference type="ChEBI" id="CHEBI:83833"/>
        <dbReference type="ChEBI" id="CHEBI:83834"/>
        <dbReference type="EC" id="5.2.1.8"/>
    </reaction>
</comment>
<dbReference type="GO" id="GO:0043335">
    <property type="term" value="P:protein unfolding"/>
    <property type="evidence" value="ECO:0007669"/>
    <property type="project" value="TreeGrafter"/>
</dbReference>
<dbReference type="RefSeq" id="WP_133820808.1">
    <property type="nucleotide sequence ID" value="NZ_SNZH01000016.1"/>
</dbReference>
<feature type="domain" description="Trigger factor ribosome-binding bacterial" evidence="12">
    <location>
        <begin position="1"/>
        <end position="144"/>
    </location>
</feature>
<dbReference type="HAMAP" id="MF_00303">
    <property type="entry name" value="Trigger_factor_Tig"/>
    <property type="match status" value="1"/>
</dbReference>